<dbReference type="Proteomes" id="UP000324222">
    <property type="component" value="Unassembled WGS sequence"/>
</dbReference>
<dbReference type="AlphaFoldDB" id="A0A5B7DCR2"/>
<sequence length="169" mass="18598">MAASLPLSLSPTPPTPPTRCHTYPDTEGRTAPRTSHCSITCLSLVQGLVTPACLASDTHGWVRGHLLLRNRVMCAHVTFVMQTARQHCSRHSGGQQYDCLLQQGSNILPICRGRRLGNAGCQRRPKPEVDNVRERGGASAMRVSRAADNNGTRNIWSKSSRSHNFDRPF</sequence>
<organism evidence="2 3">
    <name type="scientific">Portunus trituberculatus</name>
    <name type="common">Swimming crab</name>
    <name type="synonym">Neptunus trituberculatus</name>
    <dbReference type="NCBI Taxonomy" id="210409"/>
    <lineage>
        <taxon>Eukaryota</taxon>
        <taxon>Metazoa</taxon>
        <taxon>Ecdysozoa</taxon>
        <taxon>Arthropoda</taxon>
        <taxon>Crustacea</taxon>
        <taxon>Multicrustacea</taxon>
        <taxon>Malacostraca</taxon>
        <taxon>Eumalacostraca</taxon>
        <taxon>Eucarida</taxon>
        <taxon>Decapoda</taxon>
        <taxon>Pleocyemata</taxon>
        <taxon>Brachyura</taxon>
        <taxon>Eubrachyura</taxon>
        <taxon>Portunoidea</taxon>
        <taxon>Portunidae</taxon>
        <taxon>Portuninae</taxon>
        <taxon>Portunus</taxon>
    </lineage>
</organism>
<proteinExistence type="predicted"/>
<feature type="region of interest" description="Disordered" evidence="1">
    <location>
        <begin position="122"/>
        <end position="169"/>
    </location>
</feature>
<feature type="compositionally biased region" description="Basic and acidic residues" evidence="1">
    <location>
        <begin position="125"/>
        <end position="136"/>
    </location>
</feature>
<dbReference type="EMBL" id="VSRR010000717">
    <property type="protein sequence ID" value="MPC18876.1"/>
    <property type="molecule type" value="Genomic_DNA"/>
</dbReference>
<keyword evidence="3" id="KW-1185">Reference proteome</keyword>
<protein>
    <submittedName>
        <fullName evidence="2">Uncharacterized protein</fullName>
    </submittedName>
</protein>
<feature type="region of interest" description="Disordered" evidence="1">
    <location>
        <begin position="1"/>
        <end position="31"/>
    </location>
</feature>
<reference evidence="2 3" key="1">
    <citation type="submission" date="2019-05" db="EMBL/GenBank/DDBJ databases">
        <title>Another draft genome of Portunus trituberculatus and its Hox gene families provides insights of decapod evolution.</title>
        <authorList>
            <person name="Jeong J.-H."/>
            <person name="Song I."/>
            <person name="Kim S."/>
            <person name="Choi T."/>
            <person name="Kim D."/>
            <person name="Ryu S."/>
            <person name="Kim W."/>
        </authorList>
    </citation>
    <scope>NUCLEOTIDE SEQUENCE [LARGE SCALE GENOMIC DNA]</scope>
    <source>
        <tissue evidence="2">Muscle</tissue>
    </source>
</reference>
<comment type="caution">
    <text evidence="2">The sequence shown here is derived from an EMBL/GenBank/DDBJ whole genome shotgun (WGS) entry which is preliminary data.</text>
</comment>
<evidence type="ECO:0000256" key="1">
    <source>
        <dbReference type="SAM" id="MobiDB-lite"/>
    </source>
</evidence>
<accession>A0A5B7DCR2</accession>
<evidence type="ECO:0000313" key="3">
    <source>
        <dbReference type="Proteomes" id="UP000324222"/>
    </source>
</evidence>
<name>A0A5B7DCR2_PORTR</name>
<feature type="compositionally biased region" description="Polar residues" evidence="1">
    <location>
        <begin position="147"/>
        <end position="159"/>
    </location>
</feature>
<gene>
    <name evidence="2" type="ORF">E2C01_011771</name>
</gene>
<evidence type="ECO:0000313" key="2">
    <source>
        <dbReference type="EMBL" id="MPC18876.1"/>
    </source>
</evidence>
<feature type="compositionally biased region" description="Low complexity" evidence="1">
    <location>
        <begin position="1"/>
        <end position="10"/>
    </location>
</feature>